<keyword evidence="3" id="KW-1185">Reference proteome</keyword>
<name>A0A8S0TFE4_OLEEU</name>
<comment type="caution">
    <text evidence="2">The sequence shown here is derived from an EMBL/GenBank/DDBJ whole genome shotgun (WGS) entry which is preliminary data.</text>
</comment>
<dbReference type="AlphaFoldDB" id="A0A8S0TFE4"/>
<dbReference type="Gramene" id="OE9A016722T4">
    <property type="protein sequence ID" value="OE9A016722C4"/>
    <property type="gene ID" value="OE9A016722"/>
</dbReference>
<dbReference type="Proteomes" id="UP000594638">
    <property type="component" value="Unassembled WGS sequence"/>
</dbReference>
<sequence length="102" mass="11512">MEMEFSMRFLAVMSLLLLVSMSTEMEGPLMADATCDWELCDKGCKLLDYKRGCCELYPLCSFCACSDEDLCLLRTTMEIKVGEKTLMIAATPKKSFIKEPVD</sequence>
<evidence type="ECO:0000313" key="3">
    <source>
        <dbReference type="Proteomes" id="UP000594638"/>
    </source>
</evidence>
<keyword evidence="1" id="KW-0732">Signal</keyword>
<dbReference type="OrthoDB" id="10297556at2759"/>
<feature type="signal peptide" evidence="1">
    <location>
        <begin position="1"/>
        <end position="25"/>
    </location>
</feature>
<reference evidence="2 3" key="1">
    <citation type="submission" date="2019-12" db="EMBL/GenBank/DDBJ databases">
        <authorList>
            <person name="Alioto T."/>
            <person name="Alioto T."/>
            <person name="Gomez Garrido J."/>
        </authorList>
    </citation>
    <scope>NUCLEOTIDE SEQUENCE [LARGE SCALE GENOMIC DNA]</scope>
</reference>
<accession>A0A8S0TFE4</accession>
<dbReference type="EMBL" id="CACTIH010005869">
    <property type="protein sequence ID" value="CAA3002699.1"/>
    <property type="molecule type" value="Genomic_DNA"/>
</dbReference>
<protein>
    <submittedName>
        <fullName evidence="2">Uncharacterized protein</fullName>
    </submittedName>
</protein>
<evidence type="ECO:0000256" key="1">
    <source>
        <dbReference type="SAM" id="SignalP"/>
    </source>
</evidence>
<proteinExistence type="predicted"/>
<feature type="chain" id="PRO_5035771809" evidence="1">
    <location>
        <begin position="26"/>
        <end position="102"/>
    </location>
</feature>
<organism evidence="2 3">
    <name type="scientific">Olea europaea subsp. europaea</name>
    <dbReference type="NCBI Taxonomy" id="158383"/>
    <lineage>
        <taxon>Eukaryota</taxon>
        <taxon>Viridiplantae</taxon>
        <taxon>Streptophyta</taxon>
        <taxon>Embryophyta</taxon>
        <taxon>Tracheophyta</taxon>
        <taxon>Spermatophyta</taxon>
        <taxon>Magnoliopsida</taxon>
        <taxon>eudicotyledons</taxon>
        <taxon>Gunneridae</taxon>
        <taxon>Pentapetalae</taxon>
        <taxon>asterids</taxon>
        <taxon>lamiids</taxon>
        <taxon>Lamiales</taxon>
        <taxon>Oleaceae</taxon>
        <taxon>Oleeae</taxon>
        <taxon>Olea</taxon>
    </lineage>
</organism>
<evidence type="ECO:0000313" key="2">
    <source>
        <dbReference type="EMBL" id="CAA3002699.1"/>
    </source>
</evidence>
<gene>
    <name evidence="2" type="ORF">OLEA9_A016722</name>
</gene>